<proteinExistence type="predicted"/>
<dbReference type="Pfam" id="PF06197">
    <property type="entry name" value="DUF998"/>
    <property type="match status" value="1"/>
</dbReference>
<dbReference type="Proteomes" id="UP000750197">
    <property type="component" value="Unassembled WGS sequence"/>
</dbReference>
<dbReference type="EMBL" id="JAHEAC010000078">
    <property type="protein sequence ID" value="MBX8644605.1"/>
    <property type="molecule type" value="Genomic_DNA"/>
</dbReference>
<evidence type="ECO:0000313" key="2">
    <source>
        <dbReference type="EMBL" id="MBX8632032.1"/>
    </source>
</evidence>
<feature type="transmembrane region" description="Helical" evidence="1">
    <location>
        <begin position="112"/>
        <end position="134"/>
    </location>
</feature>
<feature type="transmembrane region" description="Helical" evidence="1">
    <location>
        <begin position="141"/>
        <end position="159"/>
    </location>
</feature>
<sequence>MNMLKLGSRLLWSGIIAIVSAFAWIFAAVYVNRTFDFYTGALSQLGSPGAVDPWIYNDGLIFTSLLLFTFAVSLLIHASNRIESAGSSFLMVAALFLALIGVYHGGTYPHDFVSVWFFIQSDIAIITWGIGMLFSDCKWGISVITLSIVSTGIGFGVQWPSSAELETFGAAAISLWTVIMTIIMRHRDGMMMNYTSIR</sequence>
<organism evidence="3 4">
    <name type="scientific">Candidatus Sysuiplasma superficiale</name>
    <dbReference type="NCBI Taxonomy" id="2823368"/>
    <lineage>
        <taxon>Archaea</taxon>
        <taxon>Methanobacteriati</taxon>
        <taxon>Thermoplasmatota</taxon>
        <taxon>Thermoplasmata</taxon>
        <taxon>Candidatus Sysuiplasmatales</taxon>
        <taxon>Candidatus Sysuiplasmataceae</taxon>
        <taxon>Candidatus Sysuiplasma</taxon>
    </lineage>
</organism>
<keyword evidence="1" id="KW-0472">Membrane</keyword>
<dbReference type="Proteomes" id="UP000716004">
    <property type="component" value="Unassembled WGS sequence"/>
</dbReference>
<feature type="transmembrane region" description="Helical" evidence="1">
    <location>
        <begin position="165"/>
        <end position="184"/>
    </location>
</feature>
<dbReference type="PANTHER" id="PTHR42241">
    <property type="entry name" value="HYPOTHETICAL MEMBRANE PROTEIN, CONSERVED, DUF998 FAMILY"/>
    <property type="match status" value="1"/>
</dbReference>
<protein>
    <submittedName>
        <fullName evidence="3">DUF998 domain-containing protein</fullName>
    </submittedName>
</protein>
<gene>
    <name evidence="2" type="ORF">J9259_05895</name>
    <name evidence="3" type="ORF">KIY12_07795</name>
</gene>
<dbReference type="AlphaFoldDB" id="A0A8J8CDQ6"/>
<evidence type="ECO:0000313" key="3">
    <source>
        <dbReference type="EMBL" id="MBX8644605.1"/>
    </source>
</evidence>
<accession>A0A8J8CDQ6</accession>
<name>A0A8J8CDQ6_9ARCH</name>
<feature type="transmembrane region" description="Helical" evidence="1">
    <location>
        <begin position="54"/>
        <end position="76"/>
    </location>
</feature>
<dbReference type="InterPro" id="IPR009339">
    <property type="entry name" value="DUF998"/>
</dbReference>
<dbReference type="EMBL" id="JAGVSJ010000013">
    <property type="protein sequence ID" value="MBX8632032.1"/>
    <property type="molecule type" value="Genomic_DNA"/>
</dbReference>
<evidence type="ECO:0000256" key="1">
    <source>
        <dbReference type="SAM" id="Phobius"/>
    </source>
</evidence>
<reference evidence="3" key="1">
    <citation type="submission" date="2021-05" db="EMBL/GenBank/DDBJ databases">
        <title>Genomic insights into ecological role and evolution of a novel Thermoplasmata order Candidatus Sysuiplasmatales.</title>
        <authorList>
            <person name="Yuan Y."/>
        </authorList>
    </citation>
    <scope>NUCLEOTIDE SEQUENCE</scope>
    <source>
        <strain evidence="3">TUT19-bin139</strain>
        <strain evidence="2">YP2-bin.285</strain>
    </source>
</reference>
<evidence type="ECO:0000313" key="4">
    <source>
        <dbReference type="Proteomes" id="UP000750197"/>
    </source>
</evidence>
<comment type="caution">
    <text evidence="3">The sequence shown here is derived from an EMBL/GenBank/DDBJ whole genome shotgun (WGS) entry which is preliminary data.</text>
</comment>
<keyword evidence="1" id="KW-1133">Transmembrane helix</keyword>
<keyword evidence="1" id="KW-0812">Transmembrane</keyword>
<dbReference type="PANTHER" id="PTHR42241:SF2">
    <property type="entry name" value="HYPOTHETICAL MEMBRANE PROTEIN, CONSERVED, DUF998 FAMILY"/>
    <property type="match status" value="1"/>
</dbReference>
<feature type="transmembrane region" description="Helical" evidence="1">
    <location>
        <begin position="12"/>
        <end position="31"/>
    </location>
</feature>
<feature type="transmembrane region" description="Helical" evidence="1">
    <location>
        <begin position="88"/>
        <end position="106"/>
    </location>
</feature>